<name>A0A8H6Y1J9_9AGAR</name>
<dbReference type="OrthoDB" id="3058472at2759"/>
<protein>
    <submittedName>
        <fullName evidence="2">Uncharacterized protein</fullName>
    </submittedName>
</protein>
<feature type="compositionally biased region" description="Basic residues" evidence="1">
    <location>
        <begin position="426"/>
        <end position="440"/>
    </location>
</feature>
<sequence length="659" mass="71369">MADVEIHSSPYEPTFIKPLDTASRRRSRASHDSAAVSTRSWVLMNQNSPPPPEEPIAIPAPEPIPVPEPVPALSPGPAREPRPLPEPPRRTSVIVVDESGAEHMAIELPPGADGGIGYQWTTGRGAKVREAHGHKGFVGGFVSGLRRLPRALVRTRRPRRGTMHTEEGTEGTEGTGMTGNTLPRYVSNPTTPITPNASVAFLRGGLRVQQPENADDGRGPRHPSFRIVPPAEELQQDIVRDPQQELEHGDGEGGPSVLEFPQTPLENPYDRETTPVTRGPSAVTSPHLSRADDHLAAPTDLEGELDEPVSVQAHPLPTDDYRRMSAADAAQPQSRTTITSQSFSGDSPSFSSELNGWHRFFNALHVLPWVATDRLTVDYRPKVKSKTGVSWYHPEGESAAAADTARSLNGAAIASPASPASAPPRSRTRSPPRHRTHRRSVTLPDPPASAPPTAYGFPFAYYPAFSPSPPPTQQGSRRAPSPRRPHSPRHRHHRRSATYHAHTHTQPLAMPMPTPWVPSPLLPAPPAPVYIIQASPSSTPSPPPLPPSSVQATPGSVHATASPSHGMPGSFSGSPTCACTRFAWVRAERRYRHERGEADVRRAGLHADADGPLREPRRTAPPGCVRAWAGWRRAVWLCPIRVCVPWVADCDTTAGADCW</sequence>
<feature type="region of interest" description="Disordered" evidence="1">
    <location>
        <begin position="243"/>
        <end position="291"/>
    </location>
</feature>
<feature type="compositionally biased region" description="Low complexity" evidence="1">
    <location>
        <begin position="340"/>
        <end position="349"/>
    </location>
</feature>
<keyword evidence="3" id="KW-1185">Reference proteome</keyword>
<evidence type="ECO:0000313" key="3">
    <source>
        <dbReference type="Proteomes" id="UP000620124"/>
    </source>
</evidence>
<feature type="region of interest" description="Disordered" evidence="1">
    <location>
        <begin position="1"/>
        <end position="90"/>
    </location>
</feature>
<gene>
    <name evidence="2" type="ORF">MVEN_01309400</name>
</gene>
<proteinExistence type="predicted"/>
<feature type="region of interest" description="Disordered" evidence="1">
    <location>
        <begin position="466"/>
        <end position="512"/>
    </location>
</feature>
<accession>A0A8H6Y1J9</accession>
<feature type="region of interest" description="Disordered" evidence="1">
    <location>
        <begin position="159"/>
        <end position="180"/>
    </location>
</feature>
<feature type="region of interest" description="Disordered" evidence="1">
    <location>
        <begin position="533"/>
        <end position="573"/>
    </location>
</feature>
<feature type="compositionally biased region" description="Pro residues" evidence="1">
    <location>
        <begin position="48"/>
        <end position="74"/>
    </location>
</feature>
<evidence type="ECO:0000313" key="2">
    <source>
        <dbReference type="EMBL" id="KAF7350075.1"/>
    </source>
</evidence>
<dbReference type="EMBL" id="JACAZI010000010">
    <property type="protein sequence ID" value="KAF7350075.1"/>
    <property type="molecule type" value="Genomic_DNA"/>
</dbReference>
<feature type="compositionally biased region" description="Basic and acidic residues" evidence="1">
    <location>
        <begin position="79"/>
        <end position="89"/>
    </location>
</feature>
<comment type="caution">
    <text evidence="2">The sequence shown here is derived from an EMBL/GenBank/DDBJ whole genome shotgun (WGS) entry which is preliminary data.</text>
</comment>
<feature type="compositionally biased region" description="Basic residues" evidence="1">
    <location>
        <begin position="480"/>
        <end position="503"/>
    </location>
</feature>
<organism evidence="2 3">
    <name type="scientific">Mycena venus</name>
    <dbReference type="NCBI Taxonomy" id="2733690"/>
    <lineage>
        <taxon>Eukaryota</taxon>
        <taxon>Fungi</taxon>
        <taxon>Dikarya</taxon>
        <taxon>Basidiomycota</taxon>
        <taxon>Agaricomycotina</taxon>
        <taxon>Agaricomycetes</taxon>
        <taxon>Agaricomycetidae</taxon>
        <taxon>Agaricales</taxon>
        <taxon>Marasmiineae</taxon>
        <taxon>Mycenaceae</taxon>
        <taxon>Mycena</taxon>
    </lineage>
</organism>
<dbReference type="Proteomes" id="UP000620124">
    <property type="component" value="Unassembled WGS sequence"/>
</dbReference>
<feature type="region of interest" description="Disordered" evidence="1">
    <location>
        <begin position="413"/>
        <end position="450"/>
    </location>
</feature>
<feature type="region of interest" description="Disordered" evidence="1">
    <location>
        <begin position="325"/>
        <end position="349"/>
    </location>
</feature>
<feature type="compositionally biased region" description="Polar residues" evidence="1">
    <location>
        <begin position="36"/>
        <end position="47"/>
    </location>
</feature>
<evidence type="ECO:0000256" key="1">
    <source>
        <dbReference type="SAM" id="MobiDB-lite"/>
    </source>
</evidence>
<feature type="compositionally biased region" description="Low complexity" evidence="1">
    <location>
        <begin position="413"/>
        <end position="425"/>
    </location>
</feature>
<dbReference type="AlphaFoldDB" id="A0A8H6Y1J9"/>
<feature type="compositionally biased region" description="Polar residues" evidence="1">
    <location>
        <begin position="550"/>
        <end position="563"/>
    </location>
</feature>
<reference evidence="2" key="1">
    <citation type="submission" date="2020-05" db="EMBL/GenBank/DDBJ databases">
        <title>Mycena genomes resolve the evolution of fungal bioluminescence.</title>
        <authorList>
            <person name="Tsai I.J."/>
        </authorList>
    </citation>
    <scope>NUCLEOTIDE SEQUENCE</scope>
    <source>
        <strain evidence="2">CCC161011</strain>
    </source>
</reference>